<feature type="compositionally biased region" description="Polar residues" evidence="1">
    <location>
        <begin position="1"/>
        <end position="10"/>
    </location>
</feature>
<dbReference type="AlphaFoldDB" id="A0A146KII1"/>
<feature type="non-terminal residue" evidence="2">
    <location>
        <position position="1"/>
    </location>
</feature>
<feature type="non-terminal residue" evidence="2">
    <location>
        <position position="315"/>
    </location>
</feature>
<gene>
    <name evidence="2" type="ORF">TPC1_12065</name>
</gene>
<feature type="compositionally biased region" description="Basic and acidic residues" evidence="1">
    <location>
        <begin position="15"/>
        <end position="30"/>
    </location>
</feature>
<protein>
    <submittedName>
        <fullName evidence="2">Uncharacterized protein</fullName>
    </submittedName>
</protein>
<proteinExistence type="predicted"/>
<evidence type="ECO:0000313" key="2">
    <source>
        <dbReference type="EMBL" id="JAP95059.1"/>
    </source>
</evidence>
<organism evidence="2">
    <name type="scientific">Trepomonas sp. PC1</name>
    <dbReference type="NCBI Taxonomy" id="1076344"/>
    <lineage>
        <taxon>Eukaryota</taxon>
        <taxon>Metamonada</taxon>
        <taxon>Diplomonadida</taxon>
        <taxon>Hexamitidae</taxon>
        <taxon>Hexamitinae</taxon>
        <taxon>Trepomonas</taxon>
    </lineage>
</organism>
<feature type="region of interest" description="Disordered" evidence="1">
    <location>
        <begin position="1"/>
        <end position="35"/>
    </location>
</feature>
<name>A0A146KII1_9EUKA</name>
<accession>A0A146KII1</accession>
<sequence length="315" mass="36004">ETNPKRSISKVQKLKRNEIREVQPGDRGELQHQANPAARTEVLLIRENRTRKETERRRGVYLRLDQDVLDQGNLYIYQSPLSRFITFGAYLNLNQLEVDFQFDQCKSLSSQQNKLFSGICSLEYFGKNQSIYQAMTTSSALYTYLLLIINKRVAWANTVARIIKKEELLNKCCCGLGTHAISGDLSTGAIAVASKMMCGCHDKQQKTTKLFVEEILKQYPAPQLPSLQLLYLAFNSNPLIVEFLLSVRRLPDVATMRQLFMSFSENHDSANIRKQQNFSRNAFLGLSKQQQLSIEASLYVSDFGHFWQADELQTG</sequence>
<dbReference type="EMBL" id="GDID01001547">
    <property type="protein sequence ID" value="JAP95059.1"/>
    <property type="molecule type" value="Transcribed_RNA"/>
</dbReference>
<evidence type="ECO:0000256" key="1">
    <source>
        <dbReference type="SAM" id="MobiDB-lite"/>
    </source>
</evidence>
<reference evidence="2" key="1">
    <citation type="submission" date="2015-07" db="EMBL/GenBank/DDBJ databases">
        <title>Adaptation to a free-living lifestyle via gene acquisitions in the diplomonad Trepomonas sp. PC1.</title>
        <authorList>
            <person name="Xu F."/>
            <person name="Jerlstrom-Hultqvist J."/>
            <person name="Kolisko M."/>
            <person name="Simpson A.G.B."/>
            <person name="Roger A.J."/>
            <person name="Svard S.G."/>
            <person name="Andersson J.O."/>
        </authorList>
    </citation>
    <scope>NUCLEOTIDE SEQUENCE</scope>
    <source>
        <strain evidence="2">PC1</strain>
    </source>
</reference>